<evidence type="ECO:0000313" key="2">
    <source>
        <dbReference type="WBParaSite" id="L893_g2491.t1"/>
    </source>
</evidence>
<sequence length="85" mass="10270">MSSRYPSQLLPFYLEGFKDKDWIVHEMPKQDDMDLPSHYRPDTEVEIHPHMSHLIPLHYACQYVEVTDCLKRMWTVHSQLEPNRM</sequence>
<accession>A0A1I7ZBZ3</accession>
<dbReference type="Proteomes" id="UP000095287">
    <property type="component" value="Unplaced"/>
</dbReference>
<organism evidence="1 2">
    <name type="scientific">Steinernema glaseri</name>
    <dbReference type="NCBI Taxonomy" id="37863"/>
    <lineage>
        <taxon>Eukaryota</taxon>
        <taxon>Metazoa</taxon>
        <taxon>Ecdysozoa</taxon>
        <taxon>Nematoda</taxon>
        <taxon>Chromadorea</taxon>
        <taxon>Rhabditida</taxon>
        <taxon>Tylenchina</taxon>
        <taxon>Panagrolaimomorpha</taxon>
        <taxon>Strongyloidoidea</taxon>
        <taxon>Steinernematidae</taxon>
        <taxon>Steinernema</taxon>
    </lineage>
</organism>
<keyword evidence="1" id="KW-1185">Reference proteome</keyword>
<protein>
    <submittedName>
        <fullName evidence="2">Uncharacterized protein</fullName>
    </submittedName>
</protein>
<reference evidence="2" key="1">
    <citation type="submission" date="2016-11" db="UniProtKB">
        <authorList>
            <consortium name="WormBaseParasite"/>
        </authorList>
    </citation>
    <scope>IDENTIFICATION</scope>
</reference>
<dbReference type="WBParaSite" id="L893_g2491.t1">
    <property type="protein sequence ID" value="L893_g2491.t1"/>
    <property type="gene ID" value="L893_g2491"/>
</dbReference>
<proteinExistence type="predicted"/>
<dbReference type="AlphaFoldDB" id="A0A1I7ZBZ3"/>
<evidence type="ECO:0000313" key="1">
    <source>
        <dbReference type="Proteomes" id="UP000095287"/>
    </source>
</evidence>
<name>A0A1I7ZBZ3_9BILA</name>